<dbReference type="AlphaFoldDB" id="A0A8S9L3V1"/>
<evidence type="ECO:0000313" key="2">
    <source>
        <dbReference type="Proteomes" id="UP000712281"/>
    </source>
</evidence>
<gene>
    <name evidence="1" type="ORF">F2Q68_00010466</name>
</gene>
<protein>
    <submittedName>
        <fullName evidence="1">Uncharacterized protein</fullName>
    </submittedName>
</protein>
<sequence length="123" mass="14127">MDTNDLNMEVKHRSSKSVKLEEETDGVLSRWAKTALESFWEPKFALKRDKGLDRLAQTGKMPKHSQVAQRGFLMDTNDLNMEVKHRSSKSVKLEEETDGVLSRWAKTALESFWEPKFALSISV</sequence>
<dbReference type="Proteomes" id="UP000712281">
    <property type="component" value="Unassembled WGS sequence"/>
</dbReference>
<reference evidence="1" key="1">
    <citation type="submission" date="2019-12" db="EMBL/GenBank/DDBJ databases">
        <title>Genome sequencing and annotation of Brassica cretica.</title>
        <authorList>
            <person name="Studholme D.J."/>
            <person name="Sarris P.F."/>
        </authorList>
    </citation>
    <scope>NUCLEOTIDE SEQUENCE</scope>
    <source>
        <strain evidence="1">PFS-001/15</strain>
        <tissue evidence="1">Leaf</tissue>
    </source>
</reference>
<organism evidence="1 2">
    <name type="scientific">Brassica cretica</name>
    <name type="common">Mustard</name>
    <dbReference type="NCBI Taxonomy" id="69181"/>
    <lineage>
        <taxon>Eukaryota</taxon>
        <taxon>Viridiplantae</taxon>
        <taxon>Streptophyta</taxon>
        <taxon>Embryophyta</taxon>
        <taxon>Tracheophyta</taxon>
        <taxon>Spermatophyta</taxon>
        <taxon>Magnoliopsida</taxon>
        <taxon>eudicotyledons</taxon>
        <taxon>Gunneridae</taxon>
        <taxon>Pentapetalae</taxon>
        <taxon>rosids</taxon>
        <taxon>malvids</taxon>
        <taxon>Brassicales</taxon>
        <taxon>Brassicaceae</taxon>
        <taxon>Brassiceae</taxon>
        <taxon>Brassica</taxon>
    </lineage>
</organism>
<accession>A0A8S9L3V1</accession>
<evidence type="ECO:0000313" key="1">
    <source>
        <dbReference type="EMBL" id="KAF2600781.1"/>
    </source>
</evidence>
<name>A0A8S9L3V1_BRACR</name>
<comment type="caution">
    <text evidence="1">The sequence shown here is derived from an EMBL/GenBank/DDBJ whole genome shotgun (WGS) entry which is preliminary data.</text>
</comment>
<dbReference type="EMBL" id="QGKW02000717">
    <property type="protein sequence ID" value="KAF2600781.1"/>
    <property type="molecule type" value="Genomic_DNA"/>
</dbReference>
<proteinExistence type="predicted"/>